<feature type="region of interest" description="Disordered" evidence="1">
    <location>
        <begin position="77"/>
        <end position="107"/>
    </location>
</feature>
<evidence type="ECO:0000256" key="1">
    <source>
        <dbReference type="SAM" id="MobiDB-lite"/>
    </source>
</evidence>
<dbReference type="Proteomes" id="UP001444071">
    <property type="component" value="Unassembled WGS sequence"/>
</dbReference>
<keyword evidence="3" id="KW-1185">Reference proteome</keyword>
<dbReference type="EMBL" id="JAHRIM010025104">
    <property type="protein sequence ID" value="MEQ2263936.1"/>
    <property type="molecule type" value="Genomic_DNA"/>
</dbReference>
<name>A0ABV0W322_9TELE</name>
<protein>
    <submittedName>
        <fullName evidence="2">Uncharacterized protein</fullName>
    </submittedName>
</protein>
<evidence type="ECO:0000313" key="2">
    <source>
        <dbReference type="EMBL" id="MEQ2263936.1"/>
    </source>
</evidence>
<sequence length="107" mass="12445">HEVTAAARANLVIKDQEDPQVCQVLQVQRDPEVTEVNEDQRGCRGFLDVRGTQDELEFQEMMDVLVLMDRRANLETRVHRGHQENRDQRGRRGMEGEMVLDSKDLKE</sequence>
<comment type="caution">
    <text evidence="2">The sequence shown here is derived from an EMBL/GenBank/DDBJ whole genome shotgun (WGS) entry which is preliminary data.</text>
</comment>
<gene>
    <name evidence="2" type="ORF">XENORESO_015668</name>
</gene>
<accession>A0ABV0W322</accession>
<feature type="non-terminal residue" evidence="2">
    <location>
        <position position="1"/>
    </location>
</feature>
<evidence type="ECO:0000313" key="3">
    <source>
        <dbReference type="Proteomes" id="UP001444071"/>
    </source>
</evidence>
<proteinExistence type="predicted"/>
<organism evidence="2 3">
    <name type="scientific">Xenotaenia resolanae</name>
    <dbReference type="NCBI Taxonomy" id="208358"/>
    <lineage>
        <taxon>Eukaryota</taxon>
        <taxon>Metazoa</taxon>
        <taxon>Chordata</taxon>
        <taxon>Craniata</taxon>
        <taxon>Vertebrata</taxon>
        <taxon>Euteleostomi</taxon>
        <taxon>Actinopterygii</taxon>
        <taxon>Neopterygii</taxon>
        <taxon>Teleostei</taxon>
        <taxon>Neoteleostei</taxon>
        <taxon>Acanthomorphata</taxon>
        <taxon>Ovalentaria</taxon>
        <taxon>Atherinomorphae</taxon>
        <taxon>Cyprinodontiformes</taxon>
        <taxon>Goodeidae</taxon>
        <taxon>Xenotaenia</taxon>
    </lineage>
</organism>
<reference evidence="2 3" key="1">
    <citation type="submission" date="2021-06" db="EMBL/GenBank/DDBJ databases">
        <authorList>
            <person name="Palmer J.M."/>
        </authorList>
    </citation>
    <scope>NUCLEOTIDE SEQUENCE [LARGE SCALE GENOMIC DNA]</scope>
    <source>
        <strain evidence="2 3">XR_2019</strain>
        <tissue evidence="2">Muscle</tissue>
    </source>
</reference>